<dbReference type="Proteomes" id="UP001645859">
    <property type="component" value="Unassembled WGS sequence"/>
</dbReference>
<name>A0ABS1SH56_9MICO</name>
<organism evidence="3 4">
    <name type="scientific">Leucobacter chromiireducens subsp. solipictus</name>
    <dbReference type="NCBI Taxonomy" id="398235"/>
    <lineage>
        <taxon>Bacteria</taxon>
        <taxon>Bacillati</taxon>
        <taxon>Actinomycetota</taxon>
        <taxon>Actinomycetes</taxon>
        <taxon>Micrococcales</taxon>
        <taxon>Microbacteriaceae</taxon>
        <taxon>Leucobacter</taxon>
    </lineage>
</organism>
<dbReference type="InterPro" id="IPR029044">
    <property type="entry name" value="Nucleotide-diphossugar_trans"/>
</dbReference>
<accession>A0ABS1SH56</accession>
<comment type="caution">
    <text evidence="3">The sequence shown here is derived from an EMBL/GenBank/DDBJ whole genome shotgun (WGS) entry which is preliminary data.</text>
</comment>
<dbReference type="PANTHER" id="PTHR22916:SF3">
    <property type="entry name" value="UDP-GLCNAC:BETAGAL BETA-1,3-N-ACETYLGLUCOSAMINYLTRANSFERASE-LIKE PROTEIN 1"/>
    <property type="match status" value="1"/>
</dbReference>
<dbReference type="SUPFAM" id="SSF53448">
    <property type="entry name" value="Nucleotide-diphospho-sugar transferases"/>
    <property type="match status" value="1"/>
</dbReference>
<sequence length="506" mass="55119">MHSLSHPRVSVIVPVYNAMPYLTGALESVLAQDLPELEIIAVNDGSTDGSGAELDRFAARDPRVLVIHQANSGWPGHPRNRGIERAAGEYLFFMDADDTMAPHALRSMVELAERSPAKPPAEIVIPRFAGTGGRQVQSLYSRHPQGAISISRAMETLSPQKLFRREFIERHGLTFPEEQVRLEDGIFVAQAYTRANRIMFCGTDPLYFIALRDDGQNISSRSIDPENYVASCRRIAQILRDGSADTETGDRLVLQFFQRKGLRFYAPKRWHRMSPETRTQWVGLHRAFLRDFVPEARDASLPHPTDRRKLGLIRAGDVAGIDALVAAEPGLAHAARAIRFEASAHGLELRVALVPEEASTRFPTAPPSAVRLGALRAVDRLSTACAGTRGVRGASRRLAGALANRLPNATLILNGRRRNRSATLIGRPVGVDAGAGAPEYSFFLSEQLLASFGQDRVDLWTVAGIGAALSGGRVRLTASPEAVTASAAERCYVTRQGNASLRLSAG</sequence>
<evidence type="ECO:0000313" key="3">
    <source>
        <dbReference type="EMBL" id="MBL3679902.1"/>
    </source>
</evidence>
<keyword evidence="4" id="KW-1185">Reference proteome</keyword>
<evidence type="ECO:0000259" key="2">
    <source>
        <dbReference type="Pfam" id="PF22181"/>
    </source>
</evidence>
<proteinExistence type="predicted"/>
<dbReference type="CDD" id="cd00761">
    <property type="entry name" value="Glyco_tranf_GTA_type"/>
    <property type="match status" value="1"/>
</dbReference>
<dbReference type="EMBL" id="QYAC01000006">
    <property type="protein sequence ID" value="MBL3679902.1"/>
    <property type="molecule type" value="Genomic_DNA"/>
</dbReference>
<reference evidence="3 4" key="1">
    <citation type="submission" date="2018-09" db="EMBL/GenBank/DDBJ databases">
        <title>Comparative genomics of Leucobacter spp.</title>
        <authorList>
            <person name="Reis A.C."/>
            <person name="Kolvenbach B.A."/>
            <person name="Corvini P.F.X."/>
            <person name="Nunes O.C."/>
        </authorList>
    </citation>
    <scope>NUCLEOTIDE SEQUENCE [LARGE SCALE GENOMIC DNA]</scope>
    <source>
        <strain evidence="3 4">TAN 31504</strain>
    </source>
</reference>
<dbReference type="RefSeq" id="WP_202345188.1">
    <property type="nucleotide sequence ID" value="NZ_BAAAPI010000004.1"/>
</dbReference>
<dbReference type="Gene3D" id="3.90.550.10">
    <property type="entry name" value="Spore Coat Polysaccharide Biosynthesis Protein SpsA, Chain A"/>
    <property type="match status" value="1"/>
</dbReference>
<feature type="domain" description="TarS/TarP linker" evidence="2">
    <location>
        <begin position="225"/>
        <end position="324"/>
    </location>
</feature>
<dbReference type="Pfam" id="PF22181">
    <property type="entry name" value="TarS_linker"/>
    <property type="match status" value="1"/>
</dbReference>
<protein>
    <submittedName>
        <fullName evidence="3">Glycosyltransferase family 2 protein</fullName>
    </submittedName>
</protein>
<gene>
    <name evidence="3" type="ORF">D3230_11485</name>
</gene>
<evidence type="ECO:0000259" key="1">
    <source>
        <dbReference type="Pfam" id="PF00535"/>
    </source>
</evidence>
<dbReference type="InterPro" id="IPR054028">
    <property type="entry name" value="TarS/TarP_linker"/>
</dbReference>
<dbReference type="InterPro" id="IPR001173">
    <property type="entry name" value="Glyco_trans_2-like"/>
</dbReference>
<feature type="domain" description="Glycosyltransferase 2-like" evidence="1">
    <location>
        <begin position="10"/>
        <end position="117"/>
    </location>
</feature>
<dbReference type="PANTHER" id="PTHR22916">
    <property type="entry name" value="GLYCOSYLTRANSFERASE"/>
    <property type="match status" value="1"/>
</dbReference>
<evidence type="ECO:0000313" key="4">
    <source>
        <dbReference type="Proteomes" id="UP001645859"/>
    </source>
</evidence>
<dbReference type="Pfam" id="PF00535">
    <property type="entry name" value="Glycos_transf_2"/>
    <property type="match status" value="1"/>
</dbReference>